<dbReference type="Proteomes" id="UP001500466">
    <property type="component" value="Unassembled WGS sequence"/>
</dbReference>
<dbReference type="PANTHER" id="PTHR11579:SF0">
    <property type="entry name" value="PROTEIN-L-ISOASPARTATE(D-ASPARTATE) O-METHYLTRANSFERASE"/>
    <property type="match status" value="1"/>
</dbReference>
<dbReference type="InterPro" id="IPR000682">
    <property type="entry name" value="PCMT"/>
</dbReference>
<sequence length="373" mass="39388">MTSKEQVGGVGENISLALLGRDRAPFIPAVFHDDVLVDRAVDAERWRAAVNADAVIVTQWNDGVEDAAGERVATCSCSMPTTVRKMVDALDVREGHRVLEVGTGTGYTAALLRDRVGPTGHVVSVEVDEGLARIARENLAAVGVDVQAVSGDGLDGYAEGGPYDRVFVTCGIRTVPAAWLSQAVTGARIVMPWGTQFMPSHDVLVALVKAADGSASGRFAEGLSYMKARSQRTAWPTFPEGWIAAARSGESDVPASTVDIGSVGFMPLVVGFALPDVMTTVLENDGSTTRYLYRNGSDGESCAAVTYADGSPTATYTYGPDDLAGKFIAAAEWFRDHGRPEPEGFGLTVTPDGQRVWFGTPYGPTSPKRPAAG</sequence>
<name>A0ABP9GLT6_9ACTN</name>
<evidence type="ECO:0000256" key="8">
    <source>
        <dbReference type="ARBA" id="ARBA00022691"/>
    </source>
</evidence>
<evidence type="ECO:0000256" key="5">
    <source>
        <dbReference type="ARBA" id="ARBA00022490"/>
    </source>
</evidence>
<keyword evidence="5" id="KW-0963">Cytoplasm</keyword>
<evidence type="ECO:0000256" key="4">
    <source>
        <dbReference type="ARBA" id="ARBA00013346"/>
    </source>
</evidence>
<evidence type="ECO:0000256" key="1">
    <source>
        <dbReference type="ARBA" id="ARBA00004496"/>
    </source>
</evidence>
<keyword evidence="6 12" id="KW-0489">Methyltransferase</keyword>
<organism evidence="12 13">
    <name type="scientific">Yinghuangia aomiensis</name>
    <dbReference type="NCBI Taxonomy" id="676205"/>
    <lineage>
        <taxon>Bacteria</taxon>
        <taxon>Bacillati</taxon>
        <taxon>Actinomycetota</taxon>
        <taxon>Actinomycetes</taxon>
        <taxon>Kitasatosporales</taxon>
        <taxon>Streptomycetaceae</taxon>
        <taxon>Yinghuangia</taxon>
    </lineage>
</organism>
<accession>A0ABP9GLT6</accession>
<evidence type="ECO:0000256" key="11">
    <source>
        <dbReference type="ARBA" id="ARBA00031350"/>
    </source>
</evidence>
<proteinExistence type="inferred from homology"/>
<evidence type="ECO:0000313" key="13">
    <source>
        <dbReference type="Proteomes" id="UP001500466"/>
    </source>
</evidence>
<comment type="subcellular location">
    <subcellularLocation>
        <location evidence="1">Cytoplasm</location>
    </subcellularLocation>
</comment>
<evidence type="ECO:0000256" key="7">
    <source>
        <dbReference type="ARBA" id="ARBA00022679"/>
    </source>
</evidence>
<dbReference type="CDD" id="cd02440">
    <property type="entry name" value="AdoMet_MTases"/>
    <property type="match status" value="1"/>
</dbReference>
<protein>
    <recommendedName>
        <fullName evidence="4">Protein-L-isoaspartate O-methyltransferase</fullName>
        <ecNumber evidence="3">2.1.1.77</ecNumber>
    </recommendedName>
    <alternativeName>
        <fullName evidence="11">L-isoaspartyl protein carboxyl methyltransferase</fullName>
    </alternativeName>
    <alternativeName>
        <fullName evidence="9">Protein L-isoaspartyl methyltransferase</fullName>
    </alternativeName>
    <alternativeName>
        <fullName evidence="10">Protein-beta-aspartate methyltransferase</fullName>
    </alternativeName>
</protein>
<evidence type="ECO:0000256" key="10">
    <source>
        <dbReference type="ARBA" id="ARBA00031323"/>
    </source>
</evidence>
<comment type="similarity">
    <text evidence="2">Belongs to the methyltransferase superfamily. L-isoaspartyl/D-aspartyl protein methyltransferase family.</text>
</comment>
<evidence type="ECO:0000313" key="12">
    <source>
        <dbReference type="EMBL" id="GAA4947063.1"/>
    </source>
</evidence>
<dbReference type="RefSeq" id="WP_345673421.1">
    <property type="nucleotide sequence ID" value="NZ_BAABHS010000001.1"/>
</dbReference>
<evidence type="ECO:0000256" key="6">
    <source>
        <dbReference type="ARBA" id="ARBA00022603"/>
    </source>
</evidence>
<evidence type="ECO:0000256" key="3">
    <source>
        <dbReference type="ARBA" id="ARBA00011890"/>
    </source>
</evidence>
<dbReference type="GO" id="GO:0032259">
    <property type="term" value="P:methylation"/>
    <property type="evidence" value="ECO:0007669"/>
    <property type="project" value="UniProtKB-KW"/>
</dbReference>
<dbReference type="Pfam" id="PF01135">
    <property type="entry name" value="PCMT"/>
    <property type="match status" value="1"/>
</dbReference>
<comment type="caution">
    <text evidence="12">The sequence shown here is derived from an EMBL/GenBank/DDBJ whole genome shotgun (WGS) entry which is preliminary data.</text>
</comment>
<dbReference type="PANTHER" id="PTHR11579">
    <property type="entry name" value="PROTEIN-L-ISOASPARTATE O-METHYLTRANSFERASE"/>
    <property type="match status" value="1"/>
</dbReference>
<dbReference type="EC" id="2.1.1.77" evidence="3"/>
<dbReference type="GO" id="GO:0008168">
    <property type="term" value="F:methyltransferase activity"/>
    <property type="evidence" value="ECO:0007669"/>
    <property type="project" value="UniProtKB-KW"/>
</dbReference>
<dbReference type="SUPFAM" id="SSF53335">
    <property type="entry name" value="S-adenosyl-L-methionine-dependent methyltransferases"/>
    <property type="match status" value="1"/>
</dbReference>
<evidence type="ECO:0000256" key="9">
    <source>
        <dbReference type="ARBA" id="ARBA00030757"/>
    </source>
</evidence>
<keyword evidence="7" id="KW-0808">Transferase</keyword>
<dbReference type="Gene3D" id="3.40.50.150">
    <property type="entry name" value="Vaccinia Virus protein VP39"/>
    <property type="match status" value="1"/>
</dbReference>
<evidence type="ECO:0000256" key="2">
    <source>
        <dbReference type="ARBA" id="ARBA00005369"/>
    </source>
</evidence>
<keyword evidence="13" id="KW-1185">Reference proteome</keyword>
<keyword evidence="8" id="KW-0949">S-adenosyl-L-methionine</keyword>
<reference evidence="13" key="1">
    <citation type="journal article" date="2019" name="Int. J. Syst. Evol. Microbiol.">
        <title>The Global Catalogue of Microorganisms (GCM) 10K type strain sequencing project: providing services to taxonomists for standard genome sequencing and annotation.</title>
        <authorList>
            <consortium name="The Broad Institute Genomics Platform"/>
            <consortium name="The Broad Institute Genome Sequencing Center for Infectious Disease"/>
            <person name="Wu L."/>
            <person name="Ma J."/>
        </authorList>
    </citation>
    <scope>NUCLEOTIDE SEQUENCE [LARGE SCALE GENOMIC DNA]</scope>
    <source>
        <strain evidence="13">JCM 17986</strain>
    </source>
</reference>
<dbReference type="InterPro" id="IPR029063">
    <property type="entry name" value="SAM-dependent_MTases_sf"/>
</dbReference>
<dbReference type="EMBL" id="BAABHS010000001">
    <property type="protein sequence ID" value="GAA4947063.1"/>
    <property type="molecule type" value="Genomic_DNA"/>
</dbReference>
<gene>
    <name evidence="12" type="ORF">GCM10023205_03680</name>
</gene>